<gene>
    <name evidence="1" type="primary">AVEN_66471_1</name>
    <name evidence="1" type="ORF">NPIL_218591</name>
</gene>
<proteinExistence type="predicted"/>
<comment type="caution">
    <text evidence="1">The sequence shown here is derived from an EMBL/GenBank/DDBJ whole genome shotgun (WGS) entry which is preliminary data.</text>
</comment>
<dbReference type="PANTHER" id="PTHR47331">
    <property type="entry name" value="PHD-TYPE DOMAIN-CONTAINING PROTEIN"/>
    <property type="match status" value="1"/>
</dbReference>
<protein>
    <submittedName>
        <fullName evidence="1">Uncharacterized protein</fullName>
    </submittedName>
</protein>
<reference evidence="1" key="1">
    <citation type="submission" date="2020-08" db="EMBL/GenBank/DDBJ databases">
        <title>Multicomponent nature underlies the extraordinary mechanical properties of spider dragline silk.</title>
        <authorList>
            <person name="Kono N."/>
            <person name="Nakamura H."/>
            <person name="Mori M."/>
            <person name="Yoshida Y."/>
            <person name="Ohtoshi R."/>
            <person name="Malay A.D."/>
            <person name="Moran D.A.P."/>
            <person name="Tomita M."/>
            <person name="Numata K."/>
            <person name="Arakawa K."/>
        </authorList>
    </citation>
    <scope>NUCLEOTIDE SEQUENCE</scope>
</reference>
<name>A0A8X6K9Y6_NEPPI</name>
<accession>A0A8X6K9Y6</accession>
<organism evidence="1 2">
    <name type="scientific">Nephila pilipes</name>
    <name type="common">Giant wood spider</name>
    <name type="synonym">Nephila maculata</name>
    <dbReference type="NCBI Taxonomy" id="299642"/>
    <lineage>
        <taxon>Eukaryota</taxon>
        <taxon>Metazoa</taxon>
        <taxon>Ecdysozoa</taxon>
        <taxon>Arthropoda</taxon>
        <taxon>Chelicerata</taxon>
        <taxon>Arachnida</taxon>
        <taxon>Araneae</taxon>
        <taxon>Araneomorphae</taxon>
        <taxon>Entelegynae</taxon>
        <taxon>Araneoidea</taxon>
        <taxon>Nephilidae</taxon>
        <taxon>Nephila</taxon>
    </lineage>
</organism>
<evidence type="ECO:0000313" key="1">
    <source>
        <dbReference type="EMBL" id="GFS34199.1"/>
    </source>
</evidence>
<dbReference type="EMBL" id="BMAW01042444">
    <property type="protein sequence ID" value="GFS34199.1"/>
    <property type="molecule type" value="Genomic_DNA"/>
</dbReference>
<evidence type="ECO:0000313" key="2">
    <source>
        <dbReference type="Proteomes" id="UP000887013"/>
    </source>
</evidence>
<dbReference type="OrthoDB" id="6020750at2759"/>
<sequence>MLTDLKERKITLSDSVCDAIEIDLLIGADVMGKLLTENVELDSGLTAVESKLGWKNFPNRYKAFLMLSVAPKDRYYLRVFPPGSEGQEIYRHCRVVLGVCSSPYLLNTSLMHLLENCPPECNEIIQKLQESFYVDNLVSRVFNVNELEQFIEQSKNIMSRGYFNLRGFESNVVYKNVDKHSGCTSVLGIIWDLDNDTLSCCLNLELVLRELRISKTVILSIVQRIFDPIG</sequence>
<keyword evidence="2" id="KW-1185">Reference proteome</keyword>
<dbReference type="AlphaFoldDB" id="A0A8X6K9Y6"/>
<dbReference type="Proteomes" id="UP000887013">
    <property type="component" value="Unassembled WGS sequence"/>
</dbReference>